<evidence type="ECO:0008006" key="6">
    <source>
        <dbReference type="Google" id="ProtNLM"/>
    </source>
</evidence>
<proteinExistence type="predicted"/>
<keyword evidence="5" id="KW-1185">Reference proteome</keyword>
<keyword evidence="3" id="KW-0472">Membrane</keyword>
<sequence length="203" mass="22904">MKQSVNLYTEAFQPSREWLTLGRVLSLAAVVLLVVAGIGGALRYQLAGAEARLAEIEAREAEKQQSVETLQKQVADRKKDPALEEQVTRLEQRVRDRRRLVERADSVAKASSEGFTPYLEGLARQTLDGLWLTRIRVDLMRDRLGLSGRTTDGQNVPEYLQRLQKESVFEGRRFARFGIERPEDGGPLSFDVASTRESAEEDE</sequence>
<keyword evidence="1" id="KW-0175">Coiled coil</keyword>
<keyword evidence="3" id="KW-1133">Transmembrane helix</keyword>
<dbReference type="RefSeq" id="WP_095618763.1">
    <property type="nucleotide sequence ID" value="NZ_NSKD01000013.1"/>
</dbReference>
<evidence type="ECO:0000256" key="2">
    <source>
        <dbReference type="SAM" id="MobiDB-lite"/>
    </source>
</evidence>
<dbReference type="Proteomes" id="UP000218896">
    <property type="component" value="Unassembled WGS sequence"/>
</dbReference>
<dbReference type="Pfam" id="PF05137">
    <property type="entry name" value="PilN"/>
    <property type="match status" value="1"/>
</dbReference>
<dbReference type="EMBL" id="NSKD01000013">
    <property type="protein sequence ID" value="PAU76363.1"/>
    <property type="molecule type" value="Genomic_DNA"/>
</dbReference>
<evidence type="ECO:0000256" key="3">
    <source>
        <dbReference type="SAM" id="Phobius"/>
    </source>
</evidence>
<feature type="transmembrane region" description="Helical" evidence="3">
    <location>
        <begin position="20"/>
        <end position="42"/>
    </location>
</feature>
<evidence type="ECO:0000256" key="1">
    <source>
        <dbReference type="SAM" id="Coils"/>
    </source>
</evidence>
<dbReference type="OrthoDB" id="6876592at2"/>
<reference evidence="4 5" key="1">
    <citation type="submission" date="2017-08" db="EMBL/GenBank/DDBJ databases">
        <title>Halovibrio sewagensis sp. nov., isolated from wastewater of high salinity.</title>
        <authorList>
            <person name="Dong X."/>
            <person name="Zhang G."/>
        </authorList>
    </citation>
    <scope>NUCLEOTIDE SEQUENCE [LARGE SCALE GENOMIC DNA]</scope>
    <source>
        <strain evidence="4 5">YL5-2</strain>
    </source>
</reference>
<accession>A0A2A2EVQ8</accession>
<keyword evidence="3" id="KW-0812">Transmembrane</keyword>
<feature type="region of interest" description="Disordered" evidence="2">
    <location>
        <begin position="180"/>
        <end position="203"/>
    </location>
</feature>
<name>A0A2A2EVQ8_9GAMM</name>
<evidence type="ECO:0000313" key="4">
    <source>
        <dbReference type="EMBL" id="PAU76363.1"/>
    </source>
</evidence>
<feature type="coiled-coil region" evidence="1">
    <location>
        <begin position="44"/>
        <end position="73"/>
    </location>
</feature>
<protein>
    <recommendedName>
        <fullName evidence="6">Fimbrial assembly protein</fullName>
    </recommendedName>
</protein>
<organism evidence="4 5">
    <name type="scientific">Halovibrio salipaludis</name>
    <dbReference type="NCBI Taxonomy" id="2032626"/>
    <lineage>
        <taxon>Bacteria</taxon>
        <taxon>Pseudomonadati</taxon>
        <taxon>Pseudomonadota</taxon>
        <taxon>Gammaproteobacteria</taxon>
        <taxon>Oceanospirillales</taxon>
        <taxon>Halomonadaceae</taxon>
        <taxon>Halovibrio</taxon>
    </lineage>
</organism>
<comment type="caution">
    <text evidence="4">The sequence shown here is derived from an EMBL/GenBank/DDBJ whole genome shotgun (WGS) entry which is preliminary data.</text>
</comment>
<dbReference type="InterPro" id="IPR007813">
    <property type="entry name" value="PilN"/>
</dbReference>
<dbReference type="AlphaFoldDB" id="A0A2A2EVQ8"/>
<gene>
    <name evidence="4" type="ORF">CK501_16145</name>
</gene>
<evidence type="ECO:0000313" key="5">
    <source>
        <dbReference type="Proteomes" id="UP000218896"/>
    </source>
</evidence>